<dbReference type="GO" id="GO:0000221">
    <property type="term" value="C:vacuolar proton-transporting V-type ATPase, V1 domain"/>
    <property type="evidence" value="ECO:0007669"/>
    <property type="project" value="TreeGrafter"/>
</dbReference>
<dbReference type="Gene3D" id="1.20.1460.10">
    <property type="entry name" value="subunit c (vma5p) of the yeast v-atpase, domain 2"/>
    <property type="match status" value="1"/>
</dbReference>
<keyword evidence="4 6" id="KW-0406">Ion transport</keyword>
<organism evidence="7">
    <name type="scientific">Tetraselmis chuii</name>
    <dbReference type="NCBI Taxonomy" id="63592"/>
    <lineage>
        <taxon>Eukaryota</taxon>
        <taxon>Viridiplantae</taxon>
        <taxon>Chlorophyta</taxon>
        <taxon>core chlorophytes</taxon>
        <taxon>Chlorodendrophyceae</taxon>
        <taxon>Chlorodendrales</taxon>
        <taxon>Chlorodendraceae</taxon>
        <taxon>Tetraselmis</taxon>
    </lineage>
</organism>
<keyword evidence="3 6" id="KW-0375">Hydrogen ion transport</keyword>
<evidence type="ECO:0000313" key="7">
    <source>
        <dbReference type="EMBL" id="CAD9204360.1"/>
    </source>
</evidence>
<dbReference type="InterPro" id="IPR036132">
    <property type="entry name" value="Vac_ATP_synth_c_sf"/>
</dbReference>
<protein>
    <recommendedName>
        <fullName evidence="6">V-type proton ATPase subunit C</fullName>
    </recommendedName>
</protein>
<evidence type="ECO:0000256" key="4">
    <source>
        <dbReference type="ARBA" id="ARBA00023065"/>
    </source>
</evidence>
<dbReference type="Gene3D" id="3.30.70.100">
    <property type="match status" value="1"/>
</dbReference>
<comment type="similarity">
    <text evidence="1 6">Belongs to the V-ATPase C subunit family.</text>
</comment>
<dbReference type="PANTHER" id="PTHR10137">
    <property type="entry name" value="V-TYPE PROTON ATPASE SUBUNIT C"/>
    <property type="match status" value="1"/>
</dbReference>
<evidence type="ECO:0000256" key="2">
    <source>
        <dbReference type="ARBA" id="ARBA00022448"/>
    </source>
</evidence>
<dbReference type="FunFam" id="3.30.70.100:FF:000002">
    <property type="entry name" value="V-type proton ATPase subunit C"/>
    <property type="match status" value="1"/>
</dbReference>
<evidence type="ECO:0000256" key="6">
    <source>
        <dbReference type="RuleBase" id="RU364010"/>
    </source>
</evidence>
<proteinExistence type="inferred from homology"/>
<dbReference type="CDD" id="cd14785">
    <property type="entry name" value="V-ATPase_C"/>
    <property type="match status" value="1"/>
</dbReference>
<dbReference type="AlphaFoldDB" id="A0A7S1SNR4"/>
<name>A0A7S1SNR4_9CHLO</name>
<dbReference type="Pfam" id="PF03223">
    <property type="entry name" value="V-ATPase_C"/>
    <property type="match status" value="1"/>
</dbReference>
<keyword evidence="2 6" id="KW-0813">Transport</keyword>
<dbReference type="PANTHER" id="PTHR10137:SF0">
    <property type="entry name" value="V-TYPE PROTON ATPASE SUBUNIT C"/>
    <property type="match status" value="1"/>
</dbReference>
<sequence>MSYWLVSLPLLETKERTWNTLQQKTTYDNNWSINFKFDIPELRVGTLDSLMTLSDDLVKTNISLESVVGKIRRTIVDVCGSPASACAIDGVPVESYLTSFQWDEAKYPSRRSLQETVTKIQEDMVKLDDDLKVRVSEYNTVKTALQNVQRKTQGNLLVRDLNTIVKPEDIVDSENLETLMVVVPKYGHAEWLKCYESLTNFIVPRSSKVLMQDHDYMLCTVTMFRRIVDDFKQECRGKGFTVRDFSFSEEAMESQQAEFTELKSTAAAKIESLNDWCQSAFSEAFSSWIHICAVRLFTESILRYGLPPKFLAAVLKPGKAENKLRSALGTIFSSGGAKYWKSEGKEDVTIGYDGEYQPYVSFSISLD</sequence>
<dbReference type="GO" id="GO:0046961">
    <property type="term" value="F:proton-transporting ATPase activity, rotational mechanism"/>
    <property type="evidence" value="ECO:0007669"/>
    <property type="project" value="InterPro"/>
</dbReference>
<evidence type="ECO:0000256" key="5">
    <source>
        <dbReference type="ARBA" id="ARBA00025445"/>
    </source>
</evidence>
<dbReference type="Gene3D" id="3.30.70.1180">
    <property type="entry name" value="Vacuolar atp synthase subunit c, domain 1"/>
    <property type="match status" value="1"/>
</dbReference>
<dbReference type="SUPFAM" id="SSF118203">
    <property type="entry name" value="Vacuolar ATP synthase subunit C"/>
    <property type="match status" value="1"/>
</dbReference>
<comment type="subunit">
    <text evidence="6">V-ATPase is a heteromultimeric enzyme composed of a peripheral catalytic V1 complex (components A to H) attached to an integral membrane V0 proton pore complex.</text>
</comment>
<dbReference type="InterPro" id="IPR004907">
    <property type="entry name" value="ATPase_V1-cplx_csu"/>
</dbReference>
<gene>
    <name evidence="7" type="ORF">TCHU04912_LOCUS6595</name>
</gene>
<comment type="function">
    <text evidence="6">Subunit of the V1 complex of vacuolar(H+)-ATPase (V-ATPase), a multisubunit enzyme composed of a peripheral complex (V1) that hydrolyzes ATP and a membrane integral complex (V0) that translocates protons. V-ATPase is responsible for acidifying and maintaining the pH of intracellular compartments and in some cell types, is targeted to the plasma membrane, where it is responsible for acidifying the extracellular environment. Subunit C is necessary for the assembly of the catalytic sector of the enzyme and is likely to have a specific function in its catalytic activity.</text>
</comment>
<accession>A0A7S1SNR4</accession>
<dbReference type="EMBL" id="HBGG01012898">
    <property type="protein sequence ID" value="CAD9204360.1"/>
    <property type="molecule type" value="Transcribed_RNA"/>
</dbReference>
<evidence type="ECO:0000256" key="3">
    <source>
        <dbReference type="ARBA" id="ARBA00022781"/>
    </source>
</evidence>
<comment type="function">
    <text evidence="5">Subunit of the peripheral V1 complex of vacuolar ATPase. Subunit C is necessary for the assembly of the catalytic sector of the enzyme and is likely to have a specific function in its catalytic activity. V-ATPase is responsible for acidifying a variety of intracellular compartments in eukaryotic cells.</text>
</comment>
<evidence type="ECO:0000256" key="1">
    <source>
        <dbReference type="ARBA" id="ARBA00006138"/>
    </source>
</evidence>
<reference evidence="7" key="1">
    <citation type="submission" date="2021-01" db="EMBL/GenBank/DDBJ databases">
        <authorList>
            <person name="Corre E."/>
            <person name="Pelletier E."/>
            <person name="Niang G."/>
            <person name="Scheremetjew M."/>
            <person name="Finn R."/>
            <person name="Kale V."/>
            <person name="Holt S."/>
            <person name="Cochrane G."/>
            <person name="Meng A."/>
            <person name="Brown T."/>
            <person name="Cohen L."/>
        </authorList>
    </citation>
    <scope>NUCLEOTIDE SEQUENCE</scope>
    <source>
        <strain evidence="7">PLY429</strain>
    </source>
</reference>